<evidence type="ECO:0000313" key="3">
    <source>
        <dbReference type="Proteomes" id="UP001597347"/>
    </source>
</evidence>
<keyword evidence="1" id="KW-0812">Transmembrane</keyword>
<name>A0ABW4L9P0_9MICO</name>
<accession>A0ABW4L9P0</accession>
<dbReference type="InterPro" id="IPR045713">
    <property type="entry name" value="DUF6069"/>
</dbReference>
<dbReference type="Pfam" id="PF19545">
    <property type="entry name" value="DUF6069"/>
    <property type="match status" value="1"/>
</dbReference>
<evidence type="ECO:0000256" key="1">
    <source>
        <dbReference type="SAM" id="Phobius"/>
    </source>
</evidence>
<dbReference type="EMBL" id="JBHUEA010000001">
    <property type="protein sequence ID" value="MFD1719957.1"/>
    <property type="molecule type" value="Genomic_DNA"/>
</dbReference>
<proteinExistence type="predicted"/>
<gene>
    <name evidence="2" type="ORF">ACFSBI_00200</name>
</gene>
<keyword evidence="3" id="KW-1185">Reference proteome</keyword>
<evidence type="ECO:0000313" key="2">
    <source>
        <dbReference type="EMBL" id="MFD1719957.1"/>
    </source>
</evidence>
<keyword evidence="1" id="KW-1133">Transmembrane helix</keyword>
<dbReference type="Proteomes" id="UP001597347">
    <property type="component" value="Unassembled WGS sequence"/>
</dbReference>
<protein>
    <submittedName>
        <fullName evidence="2">DUF6069 family protein</fullName>
    </submittedName>
</protein>
<reference evidence="3" key="1">
    <citation type="journal article" date="2019" name="Int. J. Syst. Evol. Microbiol.">
        <title>The Global Catalogue of Microorganisms (GCM) 10K type strain sequencing project: providing services to taxonomists for standard genome sequencing and annotation.</title>
        <authorList>
            <consortium name="The Broad Institute Genomics Platform"/>
            <consortium name="The Broad Institute Genome Sequencing Center for Infectious Disease"/>
            <person name="Wu L."/>
            <person name="Ma J."/>
        </authorList>
    </citation>
    <scope>NUCLEOTIDE SEQUENCE [LARGE SCALE GENOMIC DNA]</scope>
    <source>
        <strain evidence="3">CGMCC 1.12471</strain>
    </source>
</reference>
<comment type="caution">
    <text evidence="2">The sequence shown here is derived from an EMBL/GenBank/DDBJ whole genome shotgun (WGS) entry which is preliminary data.</text>
</comment>
<feature type="transmembrane region" description="Helical" evidence="1">
    <location>
        <begin position="83"/>
        <end position="104"/>
    </location>
</feature>
<feature type="transmembrane region" description="Helical" evidence="1">
    <location>
        <begin position="52"/>
        <end position="71"/>
    </location>
</feature>
<sequence>MTSTALPTTAAPISRIAGAAALAALLTAVVNVGIASAALALGAAQTPALTPPADITLSVVAGVVGAIGWALVRRRAADPRRVLVRLVPAVLLVSFVPDVVLAVLTAGQTGLAPILALVVMHVATITIAVAVYARLLPVHGSR</sequence>
<organism evidence="2 3">
    <name type="scientific">Amnibacterium endophyticum</name>
    <dbReference type="NCBI Taxonomy" id="2109337"/>
    <lineage>
        <taxon>Bacteria</taxon>
        <taxon>Bacillati</taxon>
        <taxon>Actinomycetota</taxon>
        <taxon>Actinomycetes</taxon>
        <taxon>Micrococcales</taxon>
        <taxon>Microbacteriaceae</taxon>
        <taxon>Amnibacterium</taxon>
    </lineage>
</organism>
<feature type="transmembrane region" description="Helical" evidence="1">
    <location>
        <begin position="110"/>
        <end position="133"/>
    </location>
</feature>
<dbReference type="RefSeq" id="WP_377931164.1">
    <property type="nucleotide sequence ID" value="NZ_JBHUEA010000001.1"/>
</dbReference>
<keyword evidence="1" id="KW-0472">Membrane</keyword>